<proteinExistence type="predicted"/>
<protein>
    <submittedName>
        <fullName evidence="1">Uncharacterized protein</fullName>
    </submittedName>
</protein>
<accession>Q5NX29</accession>
<geneLocation type="plasmid" evidence="2">
    <name>pAzo1</name>
</geneLocation>
<keyword evidence="1" id="KW-0614">Plasmid</keyword>
<gene>
    <name evidence="1" type="ORF">p1B188</name>
</gene>
<evidence type="ECO:0000313" key="2">
    <source>
        <dbReference type="Proteomes" id="UP000006552"/>
    </source>
</evidence>
<dbReference type="EMBL" id="CR555307">
    <property type="protein sequence ID" value="CAI10385.1"/>
    <property type="molecule type" value="Genomic_DNA"/>
</dbReference>
<dbReference type="AlphaFoldDB" id="Q5NX29"/>
<dbReference type="KEGG" id="eba:p1B188"/>
<dbReference type="Proteomes" id="UP000006552">
    <property type="component" value="Plasmid 1"/>
</dbReference>
<dbReference type="RefSeq" id="WP_011254792.1">
    <property type="nucleotide sequence ID" value="NC_006823.1"/>
</dbReference>
<sequence>MQVTAMHLNNWASGDSVIIDGMVFEICGVSSEVVSLFSPCDPSEHQIERSKLNGCRFFIDLPGIENRYRRLIKTMIQSCLLTTGEATNALFGLRVRGLHDQGSEAVAHAGGSAAAVRQALRCRHYVRISKR</sequence>
<keyword evidence="2" id="KW-1185">Reference proteome</keyword>
<reference evidence="1 2" key="1">
    <citation type="journal article" date="2005" name="Arch. Microbiol.">
        <title>The genome sequence of an anaerobic aromatic-degrading denitrifying bacterium, strain EbN1.</title>
        <authorList>
            <person name="Rabus R."/>
            <person name="Kube M."/>
            <person name="Heider J."/>
            <person name="Beck A."/>
            <person name="Heitmann K."/>
            <person name="Widdel F."/>
            <person name="Reinhardt R."/>
        </authorList>
    </citation>
    <scope>NUCLEOTIDE SEQUENCE [LARGE SCALE GENOMIC DNA]</scope>
    <source>
        <strain evidence="1 2">EbN1</strain>
        <plasmid evidence="2">Plasmid pAzo1</plasmid>
    </source>
</reference>
<name>Q5NX29_AROAE</name>
<organism evidence="1 2">
    <name type="scientific">Aromatoleum aromaticum (strain DSM 19018 / LMG 30748 / EbN1)</name>
    <name type="common">Azoarcus sp. (strain EbN1)</name>
    <dbReference type="NCBI Taxonomy" id="76114"/>
    <lineage>
        <taxon>Bacteria</taxon>
        <taxon>Pseudomonadati</taxon>
        <taxon>Pseudomonadota</taxon>
        <taxon>Betaproteobacteria</taxon>
        <taxon>Rhodocyclales</taxon>
        <taxon>Rhodocyclaceae</taxon>
        <taxon>Aromatoleum</taxon>
    </lineage>
</organism>
<dbReference type="HOGENOM" id="CLU_1923217_0_0_4"/>
<evidence type="ECO:0000313" key="1">
    <source>
        <dbReference type="EMBL" id="CAI10385.1"/>
    </source>
</evidence>